<reference evidence="1" key="1">
    <citation type="submission" date="2021-03" db="EMBL/GenBank/DDBJ databases">
        <authorList>
            <consortium name="DOE Joint Genome Institute"/>
            <person name="Ahrendt S."/>
            <person name="Looney B.P."/>
            <person name="Miyauchi S."/>
            <person name="Morin E."/>
            <person name="Drula E."/>
            <person name="Courty P.E."/>
            <person name="Chicoki N."/>
            <person name="Fauchery L."/>
            <person name="Kohler A."/>
            <person name="Kuo A."/>
            <person name="Labutti K."/>
            <person name="Pangilinan J."/>
            <person name="Lipzen A."/>
            <person name="Riley R."/>
            <person name="Andreopoulos W."/>
            <person name="He G."/>
            <person name="Johnson J."/>
            <person name="Barry K.W."/>
            <person name="Grigoriev I.V."/>
            <person name="Nagy L."/>
            <person name="Hibbett D."/>
            <person name="Henrissat B."/>
            <person name="Matheny P.B."/>
            <person name="Labbe J."/>
            <person name="Martin F."/>
        </authorList>
    </citation>
    <scope>NUCLEOTIDE SEQUENCE</scope>
    <source>
        <strain evidence="1">HHB10654</strain>
    </source>
</reference>
<dbReference type="EMBL" id="MU277229">
    <property type="protein sequence ID" value="KAI0059039.1"/>
    <property type="molecule type" value="Genomic_DNA"/>
</dbReference>
<dbReference type="Proteomes" id="UP000814140">
    <property type="component" value="Unassembled WGS sequence"/>
</dbReference>
<protein>
    <submittedName>
        <fullName evidence="1">Uncharacterized protein</fullName>
    </submittedName>
</protein>
<keyword evidence="2" id="KW-1185">Reference proteome</keyword>
<gene>
    <name evidence="1" type="ORF">BV25DRAFT_1164035</name>
</gene>
<accession>A0ACB8SRQ3</accession>
<proteinExistence type="predicted"/>
<comment type="caution">
    <text evidence="1">The sequence shown here is derived from an EMBL/GenBank/DDBJ whole genome shotgun (WGS) entry which is preliminary data.</text>
</comment>
<organism evidence="1 2">
    <name type="scientific">Artomyces pyxidatus</name>
    <dbReference type="NCBI Taxonomy" id="48021"/>
    <lineage>
        <taxon>Eukaryota</taxon>
        <taxon>Fungi</taxon>
        <taxon>Dikarya</taxon>
        <taxon>Basidiomycota</taxon>
        <taxon>Agaricomycotina</taxon>
        <taxon>Agaricomycetes</taxon>
        <taxon>Russulales</taxon>
        <taxon>Auriscalpiaceae</taxon>
        <taxon>Artomyces</taxon>
    </lineage>
</organism>
<evidence type="ECO:0000313" key="1">
    <source>
        <dbReference type="EMBL" id="KAI0059039.1"/>
    </source>
</evidence>
<reference evidence="1" key="2">
    <citation type="journal article" date="2022" name="New Phytol.">
        <title>Evolutionary transition to the ectomycorrhizal habit in the genomes of a hyperdiverse lineage of mushroom-forming fungi.</title>
        <authorList>
            <person name="Looney B."/>
            <person name="Miyauchi S."/>
            <person name="Morin E."/>
            <person name="Drula E."/>
            <person name="Courty P.E."/>
            <person name="Kohler A."/>
            <person name="Kuo A."/>
            <person name="LaButti K."/>
            <person name="Pangilinan J."/>
            <person name="Lipzen A."/>
            <person name="Riley R."/>
            <person name="Andreopoulos W."/>
            <person name="He G."/>
            <person name="Johnson J."/>
            <person name="Nolan M."/>
            <person name="Tritt A."/>
            <person name="Barry K.W."/>
            <person name="Grigoriev I.V."/>
            <person name="Nagy L.G."/>
            <person name="Hibbett D."/>
            <person name="Henrissat B."/>
            <person name="Matheny P.B."/>
            <person name="Labbe J."/>
            <person name="Martin F.M."/>
        </authorList>
    </citation>
    <scope>NUCLEOTIDE SEQUENCE</scope>
    <source>
        <strain evidence="1">HHB10654</strain>
    </source>
</reference>
<name>A0ACB8SRQ3_9AGAM</name>
<evidence type="ECO:0000313" key="2">
    <source>
        <dbReference type="Proteomes" id="UP000814140"/>
    </source>
</evidence>
<sequence length="284" mass="32398">MSSTTDHFSKLPTEINVNFLRRLDFRSLLACREVSRLLRTIVDGTAALQYIIALGASGLRVGSLVGPDTGSPECMAILDKYNTAWRNLEWTEHKILTETRDMETKWHLSGGVWAQLDESETAIHFYQLPSHLRGIKERQWVLQFDVKVETFNMDPSQDLLVLVHSKPLPVANHRFRYDLFITLRSLSTGDEHPLAVEAQGEDYHLMLDVGKNVRRSICPIQVCGNNIGRHVYDNLNVWNWRTGVQKLFRKCESFVFLDSDHVLVVSVYGHDTPTPSPCVALNPR</sequence>